<protein>
    <submittedName>
        <fullName evidence="2">Uncharacterized protein</fullName>
    </submittedName>
</protein>
<dbReference type="RefSeq" id="WP_164424366.1">
    <property type="nucleotide sequence ID" value="NZ_JAAIKT010000004.1"/>
</dbReference>
<sequence length="116" mass="11652">MGAEAAGTGDVTATPGTTPFTGADKGTWTAGEVVETASDKMKAAGAFLIHRATCDFTFSGTAPNGAAVSGKSTVALSATASRLRVGGERLLLNGDEAHDTFGNALKAVSTRPLRLP</sequence>
<feature type="compositionally biased region" description="Low complexity" evidence="1">
    <location>
        <begin position="12"/>
        <end position="23"/>
    </location>
</feature>
<feature type="region of interest" description="Disordered" evidence="1">
    <location>
        <begin position="1"/>
        <end position="26"/>
    </location>
</feature>
<evidence type="ECO:0000313" key="3">
    <source>
        <dbReference type="Proteomes" id="UP000476310"/>
    </source>
</evidence>
<evidence type="ECO:0000256" key="1">
    <source>
        <dbReference type="SAM" id="MobiDB-lite"/>
    </source>
</evidence>
<dbReference type="Proteomes" id="UP000476310">
    <property type="component" value="Unassembled WGS sequence"/>
</dbReference>
<gene>
    <name evidence="2" type="ORF">G4H13_05515</name>
</gene>
<accession>A0A6G4ABM5</accession>
<evidence type="ECO:0000313" key="2">
    <source>
        <dbReference type="EMBL" id="NEW69887.1"/>
    </source>
</evidence>
<reference evidence="2" key="1">
    <citation type="submission" date="2020-02" db="EMBL/GenBank/DDBJ databases">
        <title>A new Streptomyces sp. for controlling soil-borne diseases.</title>
        <authorList>
            <person name="Li X."/>
            <person name="Tian Y."/>
            <person name="Gao K."/>
        </authorList>
    </citation>
    <scope>NUCLEOTIDE SEQUENCE [LARGE SCALE GENOMIC DNA]</scope>
    <source>
        <strain evidence="2">0250</strain>
    </source>
</reference>
<comment type="caution">
    <text evidence="2">The sequence shown here is derived from an EMBL/GenBank/DDBJ whole genome shotgun (WGS) entry which is preliminary data.</text>
</comment>
<dbReference type="AlphaFoldDB" id="A0A6G4ABM5"/>
<organism evidence="2 3">
    <name type="scientific">Streptomyces rhizosphaericus</name>
    <dbReference type="NCBI Taxonomy" id="114699"/>
    <lineage>
        <taxon>Bacteria</taxon>
        <taxon>Bacillati</taxon>
        <taxon>Actinomycetota</taxon>
        <taxon>Actinomycetes</taxon>
        <taxon>Kitasatosporales</taxon>
        <taxon>Streptomycetaceae</taxon>
        <taxon>Streptomyces</taxon>
        <taxon>Streptomyces violaceusniger group</taxon>
    </lineage>
</organism>
<keyword evidence="3" id="KW-1185">Reference proteome</keyword>
<name>A0A6G4ABM5_9ACTN</name>
<dbReference type="EMBL" id="JAAIKT010000004">
    <property type="protein sequence ID" value="NEW69887.1"/>
    <property type="molecule type" value="Genomic_DNA"/>
</dbReference>
<proteinExistence type="predicted"/>